<reference evidence="9" key="1">
    <citation type="submission" date="2021-02" db="EMBL/GenBank/DDBJ databases">
        <title>First Annotated Genome of the Yellow-green Alga Tribonema minus.</title>
        <authorList>
            <person name="Mahan K.M."/>
        </authorList>
    </citation>
    <scope>NUCLEOTIDE SEQUENCE</scope>
    <source>
        <strain evidence="9">UTEX B ZZ1240</strain>
    </source>
</reference>
<dbReference type="GO" id="GO:0008299">
    <property type="term" value="P:isoprenoid biosynthetic process"/>
    <property type="evidence" value="ECO:0007669"/>
    <property type="project" value="UniProtKB-KW"/>
</dbReference>
<dbReference type="EMBL" id="JAFCMP010000157">
    <property type="protein sequence ID" value="KAG5184635.1"/>
    <property type="molecule type" value="Genomic_DNA"/>
</dbReference>
<keyword evidence="5" id="KW-0460">Magnesium</keyword>
<dbReference type="InterPro" id="IPR008949">
    <property type="entry name" value="Isoprenoid_synthase_dom_sf"/>
</dbReference>
<evidence type="ECO:0000256" key="7">
    <source>
        <dbReference type="RuleBase" id="RU004466"/>
    </source>
</evidence>
<dbReference type="Proteomes" id="UP000664859">
    <property type="component" value="Unassembled WGS sequence"/>
</dbReference>
<evidence type="ECO:0000256" key="8">
    <source>
        <dbReference type="SAM" id="SignalP"/>
    </source>
</evidence>
<name>A0A835Z077_9STRA</name>
<dbReference type="PROSITE" id="PS00444">
    <property type="entry name" value="POLYPRENYL_SYNTHASE_2"/>
    <property type="match status" value="1"/>
</dbReference>
<evidence type="ECO:0000256" key="2">
    <source>
        <dbReference type="ARBA" id="ARBA00006706"/>
    </source>
</evidence>
<dbReference type="PROSITE" id="PS00723">
    <property type="entry name" value="POLYPRENYL_SYNTHASE_1"/>
    <property type="match status" value="1"/>
</dbReference>
<accession>A0A835Z077</accession>
<feature type="signal peptide" evidence="8">
    <location>
        <begin position="1"/>
        <end position="21"/>
    </location>
</feature>
<evidence type="ECO:0000256" key="4">
    <source>
        <dbReference type="ARBA" id="ARBA00022723"/>
    </source>
</evidence>
<dbReference type="GO" id="GO:0006744">
    <property type="term" value="P:ubiquinone biosynthetic process"/>
    <property type="evidence" value="ECO:0007669"/>
    <property type="project" value="TreeGrafter"/>
</dbReference>
<keyword evidence="6" id="KW-0414">Isoprene biosynthesis</keyword>
<organism evidence="9 10">
    <name type="scientific">Tribonema minus</name>
    <dbReference type="NCBI Taxonomy" id="303371"/>
    <lineage>
        <taxon>Eukaryota</taxon>
        <taxon>Sar</taxon>
        <taxon>Stramenopiles</taxon>
        <taxon>Ochrophyta</taxon>
        <taxon>PX clade</taxon>
        <taxon>Xanthophyceae</taxon>
        <taxon>Tribonematales</taxon>
        <taxon>Tribonemataceae</taxon>
        <taxon>Tribonema</taxon>
    </lineage>
</organism>
<evidence type="ECO:0000313" key="9">
    <source>
        <dbReference type="EMBL" id="KAG5184635.1"/>
    </source>
</evidence>
<dbReference type="CDD" id="cd00685">
    <property type="entry name" value="Trans_IPPS_HT"/>
    <property type="match status" value="1"/>
</dbReference>
<dbReference type="SUPFAM" id="SSF48576">
    <property type="entry name" value="Terpenoid synthases"/>
    <property type="match status" value="1"/>
</dbReference>
<dbReference type="InterPro" id="IPR000092">
    <property type="entry name" value="Polyprenyl_synt"/>
</dbReference>
<protein>
    <submittedName>
        <fullName evidence="9">Isoprenoid synthase domain-containing protein</fullName>
    </submittedName>
</protein>
<sequence>MMRSTTAALLGSLALTSAAQGSSSTGSNGASSGVRSSKLAFAKGAALRLPRHYSSSAAPRRRSARRDTVVATLDLKPAFSVYATLPVMSKGQLAVGEEEVVLDASKGAPYPGVDAFDMVKEDLTPFTESIRELVDTQHPVLSMAAKHFFERRHGKRFRPTIVCMMSRAVSEVPYEVLKNSLQYKRQGELGTITEMIHVASLIHDDVLDEAETRRGGLAVHKLYSNKVAVLAGDYLLARASVLLARLNNVEVVEIMATALDSLVQGEIMQLQSAPEDLLDMNHYLKKSYYKTASLICSACKSAALLAGHDFGSRTAIAAEEYGYHMGLAFQIIDDILDVTAAADVLGKPAMADMSLGLATAPLLYAAEEVPALRPLIKRRFKQPGDKEAAFAHVLSTDALARSRGLAQWHAQRAVDAALRLPPSTARQALVNICHTVLARKH</sequence>
<dbReference type="PANTHER" id="PTHR12001:SF69">
    <property type="entry name" value="ALL TRANS-POLYPRENYL-DIPHOSPHATE SYNTHASE PDSS1"/>
    <property type="match status" value="1"/>
</dbReference>
<comment type="similarity">
    <text evidence="2 7">Belongs to the FPP/GGPP synthase family.</text>
</comment>
<dbReference type="InterPro" id="IPR033749">
    <property type="entry name" value="Polyprenyl_synt_CS"/>
</dbReference>
<proteinExistence type="inferred from homology"/>
<dbReference type="PANTHER" id="PTHR12001">
    <property type="entry name" value="GERANYLGERANYL PYROPHOSPHATE SYNTHASE"/>
    <property type="match status" value="1"/>
</dbReference>
<dbReference type="GO" id="GO:1990234">
    <property type="term" value="C:transferase complex"/>
    <property type="evidence" value="ECO:0007669"/>
    <property type="project" value="TreeGrafter"/>
</dbReference>
<dbReference type="GO" id="GO:0004659">
    <property type="term" value="F:prenyltransferase activity"/>
    <property type="evidence" value="ECO:0007669"/>
    <property type="project" value="InterPro"/>
</dbReference>
<evidence type="ECO:0000256" key="1">
    <source>
        <dbReference type="ARBA" id="ARBA00001946"/>
    </source>
</evidence>
<feature type="chain" id="PRO_5033047129" evidence="8">
    <location>
        <begin position="22"/>
        <end position="441"/>
    </location>
</feature>
<keyword evidence="3 7" id="KW-0808">Transferase</keyword>
<comment type="cofactor">
    <cofactor evidence="1">
        <name>Mg(2+)</name>
        <dbReference type="ChEBI" id="CHEBI:18420"/>
    </cofactor>
</comment>
<keyword evidence="8" id="KW-0732">Signal</keyword>
<evidence type="ECO:0000256" key="5">
    <source>
        <dbReference type="ARBA" id="ARBA00022842"/>
    </source>
</evidence>
<keyword evidence="10" id="KW-1185">Reference proteome</keyword>
<dbReference type="GO" id="GO:0046872">
    <property type="term" value="F:metal ion binding"/>
    <property type="evidence" value="ECO:0007669"/>
    <property type="project" value="UniProtKB-KW"/>
</dbReference>
<gene>
    <name evidence="9" type="ORF">JKP88DRAFT_314260</name>
</gene>
<evidence type="ECO:0000313" key="10">
    <source>
        <dbReference type="Proteomes" id="UP000664859"/>
    </source>
</evidence>
<comment type="caution">
    <text evidence="9">The sequence shown here is derived from an EMBL/GenBank/DDBJ whole genome shotgun (WGS) entry which is preliminary data.</text>
</comment>
<evidence type="ECO:0000256" key="6">
    <source>
        <dbReference type="ARBA" id="ARBA00023229"/>
    </source>
</evidence>
<dbReference type="OrthoDB" id="9927103at2759"/>
<evidence type="ECO:0000256" key="3">
    <source>
        <dbReference type="ARBA" id="ARBA00022679"/>
    </source>
</evidence>
<dbReference type="Gene3D" id="1.10.600.10">
    <property type="entry name" value="Farnesyl Diphosphate Synthase"/>
    <property type="match status" value="1"/>
</dbReference>
<dbReference type="SFLD" id="SFLDS00005">
    <property type="entry name" value="Isoprenoid_Synthase_Type_I"/>
    <property type="match status" value="1"/>
</dbReference>
<keyword evidence="4" id="KW-0479">Metal-binding</keyword>
<dbReference type="AlphaFoldDB" id="A0A835Z077"/>
<dbReference type="Pfam" id="PF00348">
    <property type="entry name" value="polyprenyl_synt"/>
    <property type="match status" value="1"/>
</dbReference>